<reference evidence="3" key="1">
    <citation type="submission" date="2021-04" db="EMBL/GenBank/DDBJ databases">
        <authorList>
            <consortium name="Wellcome Sanger Institute Data Sharing"/>
        </authorList>
    </citation>
    <scope>NUCLEOTIDE SEQUENCE [LARGE SCALE GENOMIC DNA]</scope>
</reference>
<dbReference type="OMA" id="STGWWKL"/>
<keyword evidence="4" id="KW-1185">Reference proteome</keyword>
<organism evidence="3 4">
    <name type="scientific">Echeneis naucrates</name>
    <name type="common">Live sharksucker</name>
    <dbReference type="NCBI Taxonomy" id="173247"/>
    <lineage>
        <taxon>Eukaryota</taxon>
        <taxon>Metazoa</taxon>
        <taxon>Chordata</taxon>
        <taxon>Craniata</taxon>
        <taxon>Vertebrata</taxon>
        <taxon>Euteleostomi</taxon>
        <taxon>Actinopterygii</taxon>
        <taxon>Neopterygii</taxon>
        <taxon>Teleostei</taxon>
        <taxon>Neoteleostei</taxon>
        <taxon>Acanthomorphata</taxon>
        <taxon>Carangaria</taxon>
        <taxon>Carangiformes</taxon>
        <taxon>Echeneidae</taxon>
        <taxon>Echeneis</taxon>
    </lineage>
</organism>
<name>A0A665UC42_ECHNA</name>
<dbReference type="PANTHER" id="PTHR14581">
    <property type="match status" value="1"/>
</dbReference>
<dbReference type="Proteomes" id="UP000472264">
    <property type="component" value="Chromosome 8"/>
</dbReference>
<proteinExistence type="inferred from homology"/>
<feature type="region of interest" description="Disordered" evidence="2">
    <location>
        <begin position="97"/>
        <end position="117"/>
    </location>
</feature>
<dbReference type="AlphaFoldDB" id="A0A665UC42"/>
<dbReference type="Ensembl" id="ENSENLT00000017269.1">
    <property type="protein sequence ID" value="ENSENLP00000016654.1"/>
    <property type="gene ID" value="ENSENLG00000007677.1"/>
</dbReference>
<reference evidence="3" key="2">
    <citation type="submission" date="2025-08" db="UniProtKB">
        <authorList>
            <consortium name="Ensembl"/>
        </authorList>
    </citation>
    <scope>IDENTIFICATION</scope>
</reference>
<feature type="compositionally biased region" description="Basic residues" evidence="2">
    <location>
        <begin position="100"/>
        <end position="117"/>
    </location>
</feature>
<accession>A0A665UC42</accession>
<evidence type="ECO:0000256" key="1">
    <source>
        <dbReference type="ARBA" id="ARBA00010096"/>
    </source>
</evidence>
<evidence type="ECO:0000313" key="3">
    <source>
        <dbReference type="Ensembl" id="ENSENLP00000016654.1"/>
    </source>
</evidence>
<dbReference type="InParanoid" id="A0A665UC42"/>
<sequence>MHRRLNPELHHRFHISFKYSLIMTDASSFWWKLTFLRRKKSQPKVQYEIPADVISNATTGQHQHMSGVATEVAGHPNVAVHSSRLDAQLEKIVNKTTASKGRHVKVSHSGRFKEKKK</sequence>
<evidence type="ECO:0000256" key="2">
    <source>
        <dbReference type="SAM" id="MobiDB-lite"/>
    </source>
</evidence>
<dbReference type="Pfam" id="PF15321">
    <property type="entry name" value="ATAD4"/>
    <property type="match status" value="1"/>
</dbReference>
<dbReference type="PANTHER" id="PTHR14581:SF5">
    <property type="entry name" value="PROLINE-RICH PROTEIN 15-LIKE PROTEIN"/>
    <property type="match status" value="1"/>
</dbReference>
<reference evidence="3" key="3">
    <citation type="submission" date="2025-09" db="UniProtKB">
        <authorList>
            <consortium name="Ensembl"/>
        </authorList>
    </citation>
    <scope>IDENTIFICATION</scope>
</reference>
<comment type="similarity">
    <text evidence="1">Belongs to the PRR15 family.</text>
</comment>
<protein>
    <submittedName>
        <fullName evidence="3">Proline rich 15 like a</fullName>
    </submittedName>
</protein>
<dbReference type="InterPro" id="IPR028237">
    <property type="entry name" value="PRR15"/>
</dbReference>
<evidence type="ECO:0000313" key="4">
    <source>
        <dbReference type="Proteomes" id="UP000472264"/>
    </source>
</evidence>